<dbReference type="Pfam" id="PF00528">
    <property type="entry name" value="BPD_transp_1"/>
    <property type="match status" value="1"/>
</dbReference>
<dbReference type="OrthoDB" id="312811at2157"/>
<dbReference type="Proteomes" id="UP000033101">
    <property type="component" value="Chromosome"/>
</dbReference>
<dbReference type="SUPFAM" id="SSF161098">
    <property type="entry name" value="MetI-like"/>
    <property type="match status" value="1"/>
</dbReference>
<dbReference type="InterPro" id="IPR025966">
    <property type="entry name" value="OppC_N"/>
</dbReference>
<dbReference type="AlphaFoldDB" id="A0A0E3S756"/>
<dbReference type="InterPro" id="IPR050366">
    <property type="entry name" value="BP-dependent_transpt_permease"/>
</dbReference>
<dbReference type="PROSITE" id="PS50928">
    <property type="entry name" value="ABC_TM1"/>
    <property type="match status" value="1"/>
</dbReference>
<evidence type="ECO:0000256" key="7">
    <source>
        <dbReference type="ARBA" id="ARBA00024202"/>
    </source>
</evidence>
<dbReference type="NCBIfam" id="NF045474">
    <property type="entry name" value="Opp2C"/>
    <property type="match status" value="1"/>
</dbReference>
<dbReference type="InterPro" id="IPR035906">
    <property type="entry name" value="MetI-like_sf"/>
</dbReference>
<dbReference type="RefSeq" id="WP_052730694.1">
    <property type="nucleotide sequence ID" value="NZ_CP009516.1"/>
</dbReference>
<feature type="transmembrane region" description="Helical" evidence="8">
    <location>
        <begin position="209"/>
        <end position="236"/>
    </location>
</feature>
<evidence type="ECO:0000256" key="8">
    <source>
        <dbReference type="RuleBase" id="RU363032"/>
    </source>
</evidence>
<keyword evidence="6 8" id="KW-0472">Membrane</keyword>
<accession>A0A0E3S756</accession>
<dbReference type="PATRIC" id="fig|1434110.4.peg.845"/>
<protein>
    <submittedName>
        <fullName evidence="10">Oligopeptide transport system permease protein OppC</fullName>
    </submittedName>
</protein>
<dbReference type="PANTHER" id="PTHR43386:SF1">
    <property type="entry name" value="D,D-DIPEPTIDE TRANSPORT SYSTEM PERMEASE PROTEIN DDPC-RELATED"/>
    <property type="match status" value="1"/>
</dbReference>
<feature type="domain" description="ABC transmembrane type-1" evidence="9">
    <location>
        <begin position="92"/>
        <end position="281"/>
    </location>
</feature>
<feature type="transmembrane region" description="Helical" evidence="8">
    <location>
        <begin position="28"/>
        <end position="48"/>
    </location>
</feature>
<keyword evidence="3" id="KW-1003">Cell membrane</keyword>
<evidence type="ECO:0000256" key="6">
    <source>
        <dbReference type="ARBA" id="ARBA00023136"/>
    </source>
</evidence>
<dbReference type="Pfam" id="PF12911">
    <property type="entry name" value="OppC_N"/>
    <property type="match status" value="1"/>
</dbReference>
<dbReference type="GO" id="GO:0055085">
    <property type="term" value="P:transmembrane transport"/>
    <property type="evidence" value="ECO:0007669"/>
    <property type="project" value="InterPro"/>
</dbReference>
<dbReference type="HOGENOM" id="CLU_028518_5_3_2"/>
<evidence type="ECO:0000256" key="5">
    <source>
        <dbReference type="ARBA" id="ARBA00022989"/>
    </source>
</evidence>
<dbReference type="GO" id="GO:0005886">
    <property type="term" value="C:plasma membrane"/>
    <property type="evidence" value="ECO:0007669"/>
    <property type="project" value="UniProtKB-SubCell"/>
</dbReference>
<organism evidence="10 11">
    <name type="scientific">Methanosarcina horonobensis HB-1 = JCM 15518</name>
    <dbReference type="NCBI Taxonomy" id="1434110"/>
    <lineage>
        <taxon>Archaea</taxon>
        <taxon>Methanobacteriati</taxon>
        <taxon>Methanobacteriota</taxon>
        <taxon>Stenosarchaea group</taxon>
        <taxon>Methanomicrobia</taxon>
        <taxon>Methanosarcinales</taxon>
        <taxon>Methanosarcinaceae</taxon>
        <taxon>Methanosarcina</taxon>
    </lineage>
</organism>
<evidence type="ECO:0000313" key="10">
    <source>
        <dbReference type="EMBL" id="AKB77174.1"/>
    </source>
</evidence>
<keyword evidence="11" id="KW-1185">Reference proteome</keyword>
<dbReference type="InterPro" id="IPR053385">
    <property type="entry name" value="ABC_transport_permease"/>
</dbReference>
<proteinExistence type="inferred from homology"/>
<dbReference type="PANTHER" id="PTHR43386">
    <property type="entry name" value="OLIGOPEPTIDE TRANSPORT SYSTEM PERMEASE PROTEIN APPC"/>
    <property type="match status" value="1"/>
</dbReference>
<evidence type="ECO:0000313" key="11">
    <source>
        <dbReference type="Proteomes" id="UP000033101"/>
    </source>
</evidence>
<keyword evidence="5 8" id="KW-1133">Transmembrane helix</keyword>
<feature type="transmembrane region" description="Helical" evidence="8">
    <location>
        <begin position="263"/>
        <end position="284"/>
    </location>
</feature>
<keyword evidence="4 8" id="KW-0812">Transmembrane</keyword>
<dbReference type="KEGG" id="mhor:MSHOH_0691"/>
<dbReference type="CDD" id="cd06261">
    <property type="entry name" value="TM_PBP2"/>
    <property type="match status" value="1"/>
</dbReference>
<keyword evidence="2 8" id="KW-0813">Transport</keyword>
<sequence>MSNNLYGKGQSSRQGQTGHSLQIKFPHMSTGVIISCIILLTFVIMAIFPGSVAPHDPNSVDLNNRLAKPDMEHPFGTDHHGRDILSRVIHGTQTSLVTALSVVAVGVVLGTFIGLTAGFFGGIVDQTIMRTVDLFLAFPGTILSIALVGLFGASLFNIVLALSVMWWVSYARIIRGSVLQVKEKDFVKGARLMGGNSYYIIRRHVLPNVLSPIFALATLDVGSAILHITGLSFLGLGAQPPTPEWGAMIQGSIAFMETAPQTMIFPGLCIVITVLSFNCLGDWLKERIDPVRVEKADFQ</sequence>
<evidence type="ECO:0000259" key="9">
    <source>
        <dbReference type="PROSITE" id="PS50928"/>
    </source>
</evidence>
<dbReference type="EMBL" id="CP009516">
    <property type="protein sequence ID" value="AKB77174.1"/>
    <property type="molecule type" value="Genomic_DNA"/>
</dbReference>
<evidence type="ECO:0000256" key="3">
    <source>
        <dbReference type="ARBA" id="ARBA00022475"/>
    </source>
</evidence>
<dbReference type="STRING" id="1434110.MSHOH_0691"/>
<evidence type="ECO:0000256" key="2">
    <source>
        <dbReference type="ARBA" id="ARBA00022448"/>
    </source>
</evidence>
<dbReference type="InterPro" id="IPR000515">
    <property type="entry name" value="MetI-like"/>
</dbReference>
<evidence type="ECO:0000256" key="4">
    <source>
        <dbReference type="ARBA" id="ARBA00022692"/>
    </source>
</evidence>
<dbReference type="GeneID" id="24829838"/>
<dbReference type="Gene3D" id="1.10.3720.10">
    <property type="entry name" value="MetI-like"/>
    <property type="match status" value="1"/>
</dbReference>
<comment type="similarity">
    <text evidence="7">Belongs to the binding-protein-dependent transport system permease family. OppBC subfamily.</text>
</comment>
<comment type="subcellular location">
    <subcellularLocation>
        <location evidence="1 8">Cell membrane</location>
        <topology evidence="1 8">Multi-pass membrane protein</topology>
    </subcellularLocation>
</comment>
<feature type="transmembrane region" description="Helical" evidence="8">
    <location>
        <begin position="96"/>
        <end position="122"/>
    </location>
</feature>
<name>A0A0E3S756_9EURY</name>
<evidence type="ECO:0000256" key="1">
    <source>
        <dbReference type="ARBA" id="ARBA00004651"/>
    </source>
</evidence>
<reference evidence="10 11" key="1">
    <citation type="submission" date="2014-07" db="EMBL/GenBank/DDBJ databases">
        <title>Methanogenic archaea and the global carbon cycle.</title>
        <authorList>
            <person name="Henriksen J.R."/>
            <person name="Luke J."/>
            <person name="Reinhart S."/>
            <person name="Benedict M.N."/>
            <person name="Youngblut N.D."/>
            <person name="Metcalf M.E."/>
            <person name="Whitaker R.J."/>
            <person name="Metcalf W.W."/>
        </authorList>
    </citation>
    <scope>NUCLEOTIDE SEQUENCE [LARGE SCALE GENOMIC DNA]</scope>
    <source>
        <strain evidence="10 11">HB-1</strain>
    </source>
</reference>
<feature type="transmembrane region" description="Helical" evidence="8">
    <location>
        <begin position="142"/>
        <end position="168"/>
    </location>
</feature>
<gene>
    <name evidence="10" type="ORF">MSHOH_0691</name>
</gene>